<keyword evidence="1" id="KW-1133">Transmembrane helix</keyword>
<evidence type="ECO:0008006" key="4">
    <source>
        <dbReference type="Google" id="ProtNLM"/>
    </source>
</evidence>
<accession>A0A090R7J6</accession>
<evidence type="ECO:0000313" key="2">
    <source>
        <dbReference type="EMBL" id="GAL03592.1"/>
    </source>
</evidence>
<organism evidence="2 3">
    <name type="scientific">Photobacterium aphoticum</name>
    <dbReference type="NCBI Taxonomy" id="754436"/>
    <lineage>
        <taxon>Bacteria</taxon>
        <taxon>Pseudomonadati</taxon>
        <taxon>Pseudomonadota</taxon>
        <taxon>Gammaproteobacteria</taxon>
        <taxon>Vibrionales</taxon>
        <taxon>Vibrionaceae</taxon>
        <taxon>Photobacterium</taxon>
    </lineage>
</organism>
<dbReference type="eggNOG" id="ENOG5033DQT">
    <property type="taxonomic scope" value="Bacteria"/>
</dbReference>
<name>A0A090R7J6_9GAMM</name>
<comment type="caution">
    <text evidence="2">The sequence shown here is derived from an EMBL/GenBank/DDBJ whole genome shotgun (WGS) entry which is preliminary data.</text>
</comment>
<gene>
    <name evidence="2" type="ORF">JCM19237_6486</name>
</gene>
<protein>
    <recommendedName>
        <fullName evidence="4">YtkA-like domain-containing protein</fullName>
    </recommendedName>
</protein>
<dbReference type="STRING" id="754436.JCM19237_6486"/>
<dbReference type="AlphaFoldDB" id="A0A090R7J6"/>
<proteinExistence type="predicted"/>
<evidence type="ECO:0000313" key="3">
    <source>
        <dbReference type="Proteomes" id="UP000029227"/>
    </source>
</evidence>
<keyword evidence="1" id="KW-0472">Membrane</keyword>
<reference evidence="2 3" key="1">
    <citation type="journal article" date="2014" name="Genome Announc.">
        <title>Draft Genome Sequences of Two Vibrionaceae Species, Vibrio ponticus C121 and Photobacterium aphoticum C119, Isolated as Coral Reef Microbiota.</title>
        <authorList>
            <person name="Al-saari N."/>
            <person name="Meirelles P.M."/>
            <person name="Mino S."/>
            <person name="Suda W."/>
            <person name="Oshima K."/>
            <person name="Hattori M."/>
            <person name="Ohkuma M."/>
            <person name="Thompson F.L."/>
            <person name="Gomez-Gil B."/>
            <person name="Sawabe T."/>
            <person name="Sawabe T."/>
        </authorList>
    </citation>
    <scope>NUCLEOTIDE SEQUENCE [LARGE SCALE GENOMIC DNA]</scope>
    <source>
        <strain evidence="2 3">JCM 19237</strain>
    </source>
</reference>
<sequence>MAAEKLTKGRFLQIIFLMAVLITAFVWRTVTYEDTTTTASSAFSCVLGSQNCTDKESKKVKNISLTPLPAIANQPLVVQIDNTNVKPTAVVEGVSMFMGTIPVTFEQTATGWKGTFSVPECTHSEMEWAVKITQGEEEIVATFTVKK</sequence>
<feature type="transmembrane region" description="Helical" evidence="1">
    <location>
        <begin position="12"/>
        <end position="30"/>
    </location>
</feature>
<evidence type="ECO:0000256" key="1">
    <source>
        <dbReference type="SAM" id="Phobius"/>
    </source>
</evidence>
<dbReference type="EMBL" id="BBMN01000002">
    <property type="protein sequence ID" value="GAL03592.1"/>
    <property type="molecule type" value="Genomic_DNA"/>
</dbReference>
<dbReference type="Proteomes" id="UP000029227">
    <property type="component" value="Unassembled WGS sequence"/>
</dbReference>
<keyword evidence="1" id="KW-0812">Transmembrane</keyword>